<keyword evidence="3" id="KW-1185">Reference proteome</keyword>
<gene>
    <name evidence="2" type="ORF">DCAF_LOCUS13090</name>
</gene>
<protein>
    <recommendedName>
        <fullName evidence="4">Ribosomal protein L32</fullName>
    </recommendedName>
</protein>
<evidence type="ECO:0000313" key="2">
    <source>
        <dbReference type="EMBL" id="CAK7338049.1"/>
    </source>
</evidence>
<sequence length="82" mass="9487">MRLFTKPFVRGPRNGNRTPSKRKWCNLTLACKFSKATSNSLTYISLKKFPSKPRTFTPLSQIQHQRKQLESQRVSTLDGCEN</sequence>
<reference evidence="2 3" key="1">
    <citation type="submission" date="2024-01" db="EMBL/GenBank/DDBJ databases">
        <authorList>
            <person name="Waweru B."/>
        </authorList>
    </citation>
    <scope>NUCLEOTIDE SEQUENCE [LARGE SCALE GENOMIC DNA]</scope>
</reference>
<organism evidence="2 3">
    <name type="scientific">Dovyalis caffra</name>
    <dbReference type="NCBI Taxonomy" id="77055"/>
    <lineage>
        <taxon>Eukaryota</taxon>
        <taxon>Viridiplantae</taxon>
        <taxon>Streptophyta</taxon>
        <taxon>Embryophyta</taxon>
        <taxon>Tracheophyta</taxon>
        <taxon>Spermatophyta</taxon>
        <taxon>Magnoliopsida</taxon>
        <taxon>eudicotyledons</taxon>
        <taxon>Gunneridae</taxon>
        <taxon>Pentapetalae</taxon>
        <taxon>rosids</taxon>
        <taxon>fabids</taxon>
        <taxon>Malpighiales</taxon>
        <taxon>Salicaceae</taxon>
        <taxon>Flacourtieae</taxon>
        <taxon>Dovyalis</taxon>
    </lineage>
</organism>
<dbReference type="AlphaFoldDB" id="A0AAV1RRZ0"/>
<accession>A0AAV1RRZ0</accession>
<name>A0AAV1RRZ0_9ROSI</name>
<proteinExistence type="predicted"/>
<comment type="caution">
    <text evidence="2">The sequence shown here is derived from an EMBL/GenBank/DDBJ whole genome shotgun (WGS) entry which is preliminary data.</text>
</comment>
<dbReference type="Proteomes" id="UP001314170">
    <property type="component" value="Unassembled WGS sequence"/>
</dbReference>
<dbReference type="EMBL" id="CAWUPB010001108">
    <property type="protein sequence ID" value="CAK7338049.1"/>
    <property type="molecule type" value="Genomic_DNA"/>
</dbReference>
<evidence type="ECO:0000256" key="1">
    <source>
        <dbReference type="SAM" id="MobiDB-lite"/>
    </source>
</evidence>
<evidence type="ECO:0000313" key="3">
    <source>
        <dbReference type="Proteomes" id="UP001314170"/>
    </source>
</evidence>
<feature type="region of interest" description="Disordered" evidence="1">
    <location>
        <begin position="59"/>
        <end position="82"/>
    </location>
</feature>
<evidence type="ECO:0008006" key="4">
    <source>
        <dbReference type="Google" id="ProtNLM"/>
    </source>
</evidence>